<accession>A0A6J5RID7</accession>
<dbReference type="EMBL" id="LR797252">
    <property type="protein sequence ID" value="CAB4197123.1"/>
    <property type="molecule type" value="Genomic_DNA"/>
</dbReference>
<reference evidence="1" key="1">
    <citation type="submission" date="2020-05" db="EMBL/GenBank/DDBJ databases">
        <authorList>
            <person name="Chiriac C."/>
            <person name="Salcher M."/>
            <person name="Ghai R."/>
            <person name="Kavagutti S V."/>
        </authorList>
    </citation>
    <scope>NUCLEOTIDE SEQUENCE</scope>
</reference>
<proteinExistence type="predicted"/>
<gene>
    <name evidence="1" type="ORF">UFOVP1290_643</name>
</gene>
<name>A0A6J5RID7_9CAUD</name>
<evidence type="ECO:0000313" key="1">
    <source>
        <dbReference type="EMBL" id="CAB4197123.1"/>
    </source>
</evidence>
<protein>
    <submittedName>
        <fullName evidence="1">Uncharacterized protein</fullName>
    </submittedName>
</protein>
<organism evidence="1">
    <name type="scientific">uncultured Caudovirales phage</name>
    <dbReference type="NCBI Taxonomy" id="2100421"/>
    <lineage>
        <taxon>Viruses</taxon>
        <taxon>Duplodnaviria</taxon>
        <taxon>Heunggongvirae</taxon>
        <taxon>Uroviricota</taxon>
        <taxon>Caudoviricetes</taxon>
        <taxon>Peduoviridae</taxon>
        <taxon>Maltschvirus</taxon>
        <taxon>Maltschvirus maltsch</taxon>
    </lineage>
</organism>
<sequence>MNNCEPINMNTAINLEIEVDTVDVLIQDYKELDKKCDKIITKIKSRKHNNTKKK</sequence>